<evidence type="ECO:0000256" key="4">
    <source>
        <dbReference type="ARBA" id="ARBA00023163"/>
    </source>
</evidence>
<dbReference type="SUPFAM" id="SSF46955">
    <property type="entry name" value="Putative DNA-binding domain"/>
    <property type="match status" value="1"/>
</dbReference>
<keyword evidence="4" id="KW-0804">Transcription</keyword>
<name>A0ABV4QB32_9ACTN</name>
<evidence type="ECO:0000313" key="7">
    <source>
        <dbReference type="EMBL" id="MFA1540389.1"/>
    </source>
</evidence>
<evidence type="ECO:0000256" key="5">
    <source>
        <dbReference type="SAM" id="Coils"/>
    </source>
</evidence>
<reference evidence="7 8" key="1">
    <citation type="submission" date="2023-11" db="EMBL/GenBank/DDBJ databases">
        <title>Actinomadura monticuli sp. nov., isolated from volcanic ash.</title>
        <authorList>
            <person name="Lee S.D."/>
            <person name="Yang H."/>
            <person name="Kim I.S."/>
        </authorList>
    </citation>
    <scope>NUCLEOTIDE SEQUENCE [LARGE SCALE GENOMIC DNA]</scope>
    <source>
        <strain evidence="7 8">DLS-62</strain>
    </source>
</reference>
<dbReference type="EMBL" id="JAXCEI010000006">
    <property type="protein sequence ID" value="MFA1540389.1"/>
    <property type="molecule type" value="Genomic_DNA"/>
</dbReference>
<protein>
    <submittedName>
        <fullName evidence="7">MerR family transcriptional regulator</fullName>
    </submittedName>
</protein>
<keyword evidence="5" id="KW-0175">Coiled coil</keyword>
<dbReference type="Proteomes" id="UP001569963">
    <property type="component" value="Unassembled WGS sequence"/>
</dbReference>
<keyword evidence="2" id="KW-0805">Transcription regulation</keyword>
<evidence type="ECO:0000256" key="1">
    <source>
        <dbReference type="ARBA" id="ARBA00022491"/>
    </source>
</evidence>
<feature type="domain" description="HTH merR-type" evidence="6">
    <location>
        <begin position="1"/>
        <end position="68"/>
    </location>
</feature>
<comment type="caution">
    <text evidence="7">The sequence shown here is derived from an EMBL/GenBank/DDBJ whole genome shotgun (WGS) entry which is preliminary data.</text>
</comment>
<dbReference type="PANTHER" id="PTHR30204">
    <property type="entry name" value="REDOX-CYCLING DRUG-SENSING TRANSCRIPTIONAL ACTIVATOR SOXR"/>
    <property type="match status" value="1"/>
</dbReference>
<dbReference type="CDD" id="cd00592">
    <property type="entry name" value="HTH_MerR-like"/>
    <property type="match status" value="1"/>
</dbReference>
<dbReference type="InterPro" id="IPR047057">
    <property type="entry name" value="MerR_fam"/>
</dbReference>
<dbReference type="Pfam" id="PF13411">
    <property type="entry name" value="MerR_1"/>
    <property type="match status" value="1"/>
</dbReference>
<organism evidence="7 8">
    <name type="scientific">Actinomadura monticuli</name>
    <dbReference type="NCBI Taxonomy" id="3097367"/>
    <lineage>
        <taxon>Bacteria</taxon>
        <taxon>Bacillati</taxon>
        <taxon>Actinomycetota</taxon>
        <taxon>Actinomycetes</taxon>
        <taxon>Streptosporangiales</taxon>
        <taxon>Thermomonosporaceae</taxon>
        <taxon>Actinomadura</taxon>
    </lineage>
</organism>
<dbReference type="Gene3D" id="1.10.1660.10">
    <property type="match status" value="1"/>
</dbReference>
<keyword evidence="8" id="KW-1185">Reference proteome</keyword>
<sequence length="273" mass="30837">MRIKELAELAGTTVRAIRYYHRIDLLPVPPVRDGCRDYDLVHVARLARIRWLTQAGVPLSRIAGILRSPDGPGLGSADAVRDSVLVDLRATLAALDDQLEQLRVQRDRVSRLVASVEHDDHLSPMPPAMAHFYQGLEQRAGDETVRREIRRERDFLELAYYRGDLPPEVDIFYQGFDDAQLTESLELFGQAAARSVAASVPTDEQIEQMASAQVARLRRHLGTDLPRVARSVDLDIARRAADLYVRFTPDHDRRRTRAITDAILAMIEEARSQ</sequence>
<keyword evidence="1" id="KW-0678">Repressor</keyword>
<dbReference type="SMART" id="SM00422">
    <property type="entry name" value="HTH_MERR"/>
    <property type="match status" value="1"/>
</dbReference>
<gene>
    <name evidence="7" type="ORF">SM611_15785</name>
</gene>
<evidence type="ECO:0000259" key="6">
    <source>
        <dbReference type="PROSITE" id="PS50937"/>
    </source>
</evidence>
<accession>A0ABV4QB32</accession>
<evidence type="ECO:0000256" key="2">
    <source>
        <dbReference type="ARBA" id="ARBA00023015"/>
    </source>
</evidence>
<dbReference type="PROSITE" id="PS50937">
    <property type="entry name" value="HTH_MERR_2"/>
    <property type="match status" value="1"/>
</dbReference>
<dbReference type="PANTHER" id="PTHR30204:SF69">
    <property type="entry name" value="MERR-FAMILY TRANSCRIPTIONAL REGULATOR"/>
    <property type="match status" value="1"/>
</dbReference>
<feature type="coiled-coil region" evidence="5">
    <location>
        <begin position="85"/>
        <end position="112"/>
    </location>
</feature>
<evidence type="ECO:0000313" key="8">
    <source>
        <dbReference type="Proteomes" id="UP001569963"/>
    </source>
</evidence>
<dbReference type="InterPro" id="IPR000551">
    <property type="entry name" value="MerR-type_HTH_dom"/>
</dbReference>
<evidence type="ECO:0000256" key="3">
    <source>
        <dbReference type="ARBA" id="ARBA00023125"/>
    </source>
</evidence>
<dbReference type="InterPro" id="IPR009061">
    <property type="entry name" value="DNA-bd_dom_put_sf"/>
</dbReference>
<keyword evidence="3" id="KW-0238">DNA-binding</keyword>
<dbReference type="RefSeq" id="WP_371950294.1">
    <property type="nucleotide sequence ID" value="NZ_JAXCEI010000006.1"/>
</dbReference>
<proteinExistence type="predicted"/>